<dbReference type="KEGG" id="jag:GJA_3724"/>
<dbReference type="EMBL" id="HG322949">
    <property type="protein sequence ID" value="CDG84339.1"/>
    <property type="molecule type" value="Genomic_DNA"/>
</dbReference>
<sequence>MKYFLYTTFIAAADNGVLKPFATFITLRGKEAGNSPA</sequence>
<evidence type="ECO:0000313" key="1">
    <source>
        <dbReference type="EMBL" id="CDG84339.1"/>
    </source>
</evidence>
<accession>W0V683</accession>
<proteinExistence type="predicted"/>
<gene>
    <name evidence="1" type="ORF">GJA_3724</name>
</gene>
<evidence type="ECO:0000313" key="2">
    <source>
        <dbReference type="Proteomes" id="UP000027604"/>
    </source>
</evidence>
<name>W0V683_9BURK</name>
<dbReference type="Proteomes" id="UP000027604">
    <property type="component" value="Chromosome I"/>
</dbReference>
<organism evidence="1 2">
    <name type="scientific">Janthinobacterium agaricidamnosum NBRC 102515 = DSM 9628</name>
    <dbReference type="NCBI Taxonomy" id="1349767"/>
    <lineage>
        <taxon>Bacteria</taxon>
        <taxon>Pseudomonadati</taxon>
        <taxon>Pseudomonadota</taxon>
        <taxon>Betaproteobacteria</taxon>
        <taxon>Burkholderiales</taxon>
        <taxon>Oxalobacteraceae</taxon>
        <taxon>Janthinobacterium</taxon>
    </lineage>
</organism>
<dbReference type="PATRIC" id="fig|1349767.4.peg.312"/>
<keyword evidence="2" id="KW-1185">Reference proteome</keyword>
<protein>
    <submittedName>
        <fullName evidence="1">Uncharacterized protein</fullName>
    </submittedName>
</protein>
<dbReference type="HOGENOM" id="CLU_3344601_0_0_4"/>
<dbReference type="AlphaFoldDB" id="W0V683"/>
<reference evidence="1 2" key="1">
    <citation type="journal article" date="2015" name="Genome Announc.">
        <title>Genome Sequence of Mushroom Soft-Rot Pathogen Janthinobacterium agaricidamnosum.</title>
        <authorList>
            <person name="Graupner K."/>
            <person name="Lackner G."/>
            <person name="Hertweck C."/>
        </authorList>
    </citation>
    <scope>NUCLEOTIDE SEQUENCE [LARGE SCALE GENOMIC DNA]</scope>
    <source>
        <strain evidence="2">NBRC 102515 / DSM 9628</strain>
    </source>
</reference>